<dbReference type="VEuPathDB" id="MicrosporidiaDB:ECANGB1_1993"/>
<keyword evidence="2" id="KW-1185">Reference proteome</keyword>
<dbReference type="Proteomes" id="UP000192639">
    <property type="component" value="Unassembled WGS sequence"/>
</dbReference>
<organism evidence="1 2">
    <name type="scientific">Enterospora canceri</name>
    <dbReference type="NCBI Taxonomy" id="1081671"/>
    <lineage>
        <taxon>Eukaryota</taxon>
        <taxon>Fungi</taxon>
        <taxon>Fungi incertae sedis</taxon>
        <taxon>Microsporidia</taxon>
        <taxon>Enterocytozoonidae</taxon>
        <taxon>Enterospora</taxon>
    </lineage>
</organism>
<protein>
    <submittedName>
        <fullName evidence="1">Uncharacterized protein</fullName>
    </submittedName>
</protein>
<evidence type="ECO:0000313" key="2">
    <source>
        <dbReference type="Proteomes" id="UP000192639"/>
    </source>
</evidence>
<comment type="caution">
    <text evidence="1">The sequence shown here is derived from an EMBL/GenBank/DDBJ whole genome shotgun (WGS) entry which is preliminary data.</text>
</comment>
<proteinExistence type="predicted"/>
<name>A0A1Y1S586_9MICR</name>
<accession>A0A1Y1S586</accession>
<dbReference type="OrthoDB" id="2196244at2759"/>
<evidence type="ECO:0000313" key="1">
    <source>
        <dbReference type="EMBL" id="ORD93565.1"/>
    </source>
</evidence>
<gene>
    <name evidence="1" type="ORF">ECANGB1_1993</name>
</gene>
<sequence>MHINHQHLYFRAEIEEKTVKIVKNETETETSREFTFVSRMYRGRNAQIIGKRNMRHYKFIKVDEKEFRGRIYEIYHYSEYLVRVLKYGLEHRMLIEKESLTGGKVNEALAIHLNSRMGDYKMREEERRIMEEWNRLRIEGRGALEAAYEVLGLFGVTEEVLGLLEILYTQGVVTSLDLMQALNRYEAKKETTGDKKVFVHSDTRAS</sequence>
<dbReference type="AlphaFoldDB" id="A0A1Y1S586"/>
<reference evidence="1 2" key="1">
    <citation type="journal article" date="2017" name="Environ. Microbiol.">
        <title>Decay of the glycolytic pathway and adaptation to intranuclear parasitism within Enterocytozoonidae microsporidia.</title>
        <authorList>
            <person name="Wiredu Boakye D."/>
            <person name="Jaroenlak P."/>
            <person name="Prachumwat A."/>
            <person name="Williams T.A."/>
            <person name="Bateman K.S."/>
            <person name="Itsathitphaisarn O."/>
            <person name="Sritunyalucksana K."/>
            <person name="Paszkiewicz K.H."/>
            <person name="Moore K.A."/>
            <person name="Stentiford G.D."/>
            <person name="Williams B.A."/>
        </authorList>
    </citation>
    <scope>NUCLEOTIDE SEQUENCE [LARGE SCALE GENOMIC DNA]</scope>
    <source>
        <strain evidence="1 2">GB1</strain>
    </source>
</reference>
<dbReference type="EMBL" id="LWDP01000067">
    <property type="protein sequence ID" value="ORD93565.1"/>
    <property type="molecule type" value="Genomic_DNA"/>
</dbReference>